<reference evidence="6" key="1">
    <citation type="journal article" date="2020" name="Nat. Commun.">
        <title>Large-scale genome sequencing of mycorrhizal fungi provides insights into the early evolution of symbiotic traits.</title>
        <authorList>
            <person name="Miyauchi S."/>
            <person name="Kiss E."/>
            <person name="Kuo A."/>
            <person name="Drula E."/>
            <person name="Kohler A."/>
            <person name="Sanchez-Garcia M."/>
            <person name="Morin E."/>
            <person name="Andreopoulos B."/>
            <person name="Barry K.W."/>
            <person name="Bonito G."/>
            <person name="Buee M."/>
            <person name="Carver A."/>
            <person name="Chen C."/>
            <person name="Cichocki N."/>
            <person name="Clum A."/>
            <person name="Culley D."/>
            <person name="Crous P.W."/>
            <person name="Fauchery L."/>
            <person name="Girlanda M."/>
            <person name="Hayes R.D."/>
            <person name="Keri Z."/>
            <person name="LaButti K."/>
            <person name="Lipzen A."/>
            <person name="Lombard V."/>
            <person name="Magnuson J."/>
            <person name="Maillard F."/>
            <person name="Murat C."/>
            <person name="Nolan M."/>
            <person name="Ohm R.A."/>
            <person name="Pangilinan J."/>
            <person name="Pereira M.F."/>
            <person name="Perotto S."/>
            <person name="Peter M."/>
            <person name="Pfister S."/>
            <person name="Riley R."/>
            <person name="Sitrit Y."/>
            <person name="Stielow J.B."/>
            <person name="Szollosi G."/>
            <person name="Zifcakova L."/>
            <person name="Stursova M."/>
            <person name="Spatafora J.W."/>
            <person name="Tedersoo L."/>
            <person name="Vaario L.M."/>
            <person name="Yamada A."/>
            <person name="Yan M."/>
            <person name="Wang P."/>
            <person name="Xu J."/>
            <person name="Bruns T."/>
            <person name="Baldrian P."/>
            <person name="Vilgalys R."/>
            <person name="Dunand C."/>
            <person name="Henrissat B."/>
            <person name="Grigoriev I.V."/>
            <person name="Hibbett D."/>
            <person name="Nagy L.G."/>
            <person name="Martin F.M."/>
        </authorList>
    </citation>
    <scope>NUCLEOTIDE SEQUENCE</scope>
    <source>
        <strain evidence="6">UP504</strain>
    </source>
</reference>
<dbReference type="CDD" id="cd00200">
    <property type="entry name" value="WD40"/>
    <property type="match status" value="1"/>
</dbReference>
<evidence type="ECO:0000313" key="7">
    <source>
        <dbReference type="Proteomes" id="UP000886523"/>
    </source>
</evidence>
<dbReference type="Pfam" id="PF00400">
    <property type="entry name" value="WD40"/>
    <property type="match status" value="7"/>
</dbReference>
<dbReference type="AlphaFoldDB" id="A0A9P6E2B2"/>
<dbReference type="SMART" id="SM00256">
    <property type="entry name" value="FBOX"/>
    <property type="match status" value="1"/>
</dbReference>
<organism evidence="6 7">
    <name type="scientific">Hydnum rufescens UP504</name>
    <dbReference type="NCBI Taxonomy" id="1448309"/>
    <lineage>
        <taxon>Eukaryota</taxon>
        <taxon>Fungi</taxon>
        <taxon>Dikarya</taxon>
        <taxon>Basidiomycota</taxon>
        <taxon>Agaricomycotina</taxon>
        <taxon>Agaricomycetes</taxon>
        <taxon>Cantharellales</taxon>
        <taxon>Hydnaceae</taxon>
        <taxon>Hydnum</taxon>
    </lineage>
</organism>
<dbReference type="PANTHER" id="PTHR44129">
    <property type="entry name" value="WD REPEAT-CONTAINING PROTEIN POP1"/>
    <property type="match status" value="1"/>
</dbReference>
<dbReference type="SUPFAM" id="SSF81383">
    <property type="entry name" value="F-box domain"/>
    <property type="match status" value="1"/>
</dbReference>
<dbReference type="InterPro" id="IPR036047">
    <property type="entry name" value="F-box-like_dom_sf"/>
</dbReference>
<comment type="caution">
    <text evidence="6">The sequence shown here is derived from an EMBL/GenBank/DDBJ whole genome shotgun (WGS) entry which is preliminary data.</text>
</comment>
<dbReference type="InterPro" id="IPR001680">
    <property type="entry name" value="WD40_rpt"/>
</dbReference>
<dbReference type="PROSITE" id="PS00678">
    <property type="entry name" value="WD_REPEATS_1"/>
    <property type="match status" value="2"/>
</dbReference>
<dbReference type="PROSITE" id="PS50082">
    <property type="entry name" value="WD_REPEATS_2"/>
    <property type="match status" value="4"/>
</dbReference>
<dbReference type="SMART" id="SM00320">
    <property type="entry name" value="WD40"/>
    <property type="match status" value="7"/>
</dbReference>
<dbReference type="OrthoDB" id="19711at2759"/>
<dbReference type="Proteomes" id="UP000886523">
    <property type="component" value="Unassembled WGS sequence"/>
</dbReference>
<gene>
    <name evidence="6" type="ORF">BS47DRAFT_1324026</name>
</gene>
<dbReference type="PROSITE" id="PS50294">
    <property type="entry name" value="WD_REPEATS_REGION"/>
    <property type="match status" value="3"/>
</dbReference>
<dbReference type="InterPro" id="IPR019775">
    <property type="entry name" value="WD40_repeat_CS"/>
</dbReference>
<dbReference type="Gene3D" id="1.20.1280.50">
    <property type="match status" value="1"/>
</dbReference>
<dbReference type="InterPro" id="IPR001810">
    <property type="entry name" value="F-box_dom"/>
</dbReference>
<evidence type="ECO:0000256" key="1">
    <source>
        <dbReference type="ARBA" id="ARBA00022574"/>
    </source>
</evidence>
<dbReference type="InterPro" id="IPR020472">
    <property type="entry name" value="WD40_PAC1"/>
</dbReference>
<evidence type="ECO:0000256" key="3">
    <source>
        <dbReference type="PROSITE-ProRule" id="PRU00221"/>
    </source>
</evidence>
<dbReference type="EMBL" id="MU128914">
    <property type="protein sequence ID" value="KAF9519970.1"/>
    <property type="molecule type" value="Genomic_DNA"/>
</dbReference>
<feature type="repeat" description="WD" evidence="3">
    <location>
        <begin position="253"/>
        <end position="294"/>
    </location>
</feature>
<dbReference type="InterPro" id="IPR050349">
    <property type="entry name" value="WD_LIS1/nudF_dynein_reg"/>
</dbReference>
<dbReference type="Pfam" id="PF12937">
    <property type="entry name" value="F-box-like"/>
    <property type="match status" value="1"/>
</dbReference>
<keyword evidence="2" id="KW-0677">Repeat</keyword>
<evidence type="ECO:0000256" key="4">
    <source>
        <dbReference type="SAM" id="MobiDB-lite"/>
    </source>
</evidence>
<evidence type="ECO:0000259" key="5">
    <source>
        <dbReference type="PROSITE" id="PS50181"/>
    </source>
</evidence>
<feature type="region of interest" description="Disordered" evidence="4">
    <location>
        <begin position="83"/>
        <end position="108"/>
    </location>
</feature>
<evidence type="ECO:0000313" key="6">
    <source>
        <dbReference type="EMBL" id="KAF9519970.1"/>
    </source>
</evidence>
<proteinExistence type="predicted"/>
<keyword evidence="1 3" id="KW-0853">WD repeat</keyword>
<evidence type="ECO:0000256" key="2">
    <source>
        <dbReference type="ARBA" id="ARBA00022737"/>
    </source>
</evidence>
<dbReference type="Gene3D" id="2.130.10.10">
    <property type="entry name" value="YVTN repeat-like/Quinoprotein amine dehydrogenase"/>
    <property type="match status" value="3"/>
</dbReference>
<dbReference type="PRINTS" id="PR00320">
    <property type="entry name" value="GPROTEINBRPT"/>
</dbReference>
<dbReference type="InterPro" id="IPR036322">
    <property type="entry name" value="WD40_repeat_dom_sf"/>
</dbReference>
<feature type="repeat" description="WD" evidence="3">
    <location>
        <begin position="531"/>
        <end position="563"/>
    </location>
</feature>
<feature type="repeat" description="WD" evidence="3">
    <location>
        <begin position="338"/>
        <end position="377"/>
    </location>
</feature>
<keyword evidence="7" id="KW-1185">Reference proteome</keyword>
<protein>
    <recommendedName>
        <fullName evidence="5">F-box domain-containing protein</fullName>
    </recommendedName>
</protein>
<feature type="domain" description="F-box" evidence="5">
    <location>
        <begin position="16"/>
        <end position="62"/>
    </location>
</feature>
<feature type="repeat" description="WD" evidence="3">
    <location>
        <begin position="490"/>
        <end position="529"/>
    </location>
</feature>
<dbReference type="PROSITE" id="PS50181">
    <property type="entry name" value="FBOX"/>
    <property type="match status" value="1"/>
</dbReference>
<dbReference type="InterPro" id="IPR015943">
    <property type="entry name" value="WD40/YVTN_repeat-like_dom_sf"/>
</dbReference>
<dbReference type="SUPFAM" id="SSF50978">
    <property type="entry name" value="WD40 repeat-like"/>
    <property type="match status" value="1"/>
</dbReference>
<accession>A0A9P6E2B2</accession>
<name>A0A9P6E2B2_9AGAM</name>
<sequence length="573" mass="63067">MQLGEIHRRVLPMLQMDIVSCLPMEIGLHVFSYLSVDTLLAASLVDRQWNRLANDQGLWRGLCHANKWEWRTPYQDTLDRRTVQIPSNPQAPAVDEGFGDDEPENDASGSAVVLSMANPPDTKPSVDETSTDSAFSARRLVLRHSSPAVLLSNPKLPCRPDYKALYRTRTILRRRLRTSNYRLTTLHDPIHTPLNGGTDHRGGHTSTIYSLCLASDPRTSEPTLYTASRDQRILQWNLSSPAHSRSSPTKVFQGVHVGSVLSICVSATHGFLISGGSDGQIVIWSLRTALPVKVLEGRDGHYDSVLCVRCDEERVVSCSKDRTLRIYDLLSLKPLHTLRSHRAAVNSLALSNSLIVSASGDRSLRLWDAETGDLLRIFEGHHTRGLASIDFSMPHIVTGSSDRQIRLFDLCTHRGWSTDPWRHQAQPLSFPESHVDMTGLYSAAANAQFSALIAAARVQAGLSGAETGGGIAGDVCELCGGDRRVMPPENRVHLDLVRAVVMDEDVVVSASYDSTIKVWDKKTGALLSDLVSGHTGRIFGVAFDCTKIVSCGEDARICIWDFSFGLDTAFVKL</sequence>